<gene>
    <name evidence="11" type="primary">LOC115883526</name>
</gene>
<evidence type="ECO:0000256" key="3">
    <source>
        <dbReference type="ARBA" id="ARBA00021602"/>
    </source>
</evidence>
<dbReference type="InParanoid" id="A0A6J2Y3B5"/>
<reference evidence="11" key="1">
    <citation type="submission" date="2025-08" db="UniProtKB">
        <authorList>
            <consortium name="RefSeq"/>
        </authorList>
    </citation>
    <scope>IDENTIFICATION</scope>
    <source>
        <tissue evidence="11">Gonads</tissue>
    </source>
</reference>
<keyword evidence="11" id="KW-0282">Flagellum</keyword>
<protein>
    <recommendedName>
        <fullName evidence="3">Cilia- and flagella-associated protein 206</fullName>
    </recommendedName>
</protein>
<proteinExistence type="inferred from homology"/>
<dbReference type="GO" id="GO:0005930">
    <property type="term" value="C:axoneme"/>
    <property type="evidence" value="ECO:0007669"/>
    <property type="project" value="UniProtKB-SubCell"/>
</dbReference>
<keyword evidence="7" id="KW-0206">Cytoskeleton</keyword>
<dbReference type="Pfam" id="PF12018">
    <property type="entry name" value="FAP206"/>
    <property type="match status" value="1"/>
</dbReference>
<dbReference type="AlphaFoldDB" id="A0A6J2Y3B5"/>
<evidence type="ECO:0000256" key="2">
    <source>
        <dbReference type="ARBA" id="ARBA00010500"/>
    </source>
</evidence>
<evidence type="ECO:0000256" key="1">
    <source>
        <dbReference type="ARBA" id="ARBA00004430"/>
    </source>
</evidence>
<evidence type="ECO:0000256" key="9">
    <source>
        <dbReference type="ARBA" id="ARBA00045321"/>
    </source>
</evidence>
<dbReference type="FunCoup" id="A0A6J2Y3B5">
    <property type="interactions" value="22"/>
</dbReference>
<evidence type="ECO:0000256" key="8">
    <source>
        <dbReference type="ARBA" id="ARBA00023273"/>
    </source>
</evidence>
<comment type="subcellular location">
    <subcellularLocation>
        <location evidence="1">Cytoplasm</location>
        <location evidence="1">Cytoskeleton</location>
        <location evidence="1">Cilium axoneme</location>
    </subcellularLocation>
</comment>
<organism evidence="10 11">
    <name type="scientific">Sitophilus oryzae</name>
    <name type="common">Rice weevil</name>
    <name type="synonym">Curculio oryzae</name>
    <dbReference type="NCBI Taxonomy" id="7048"/>
    <lineage>
        <taxon>Eukaryota</taxon>
        <taxon>Metazoa</taxon>
        <taxon>Ecdysozoa</taxon>
        <taxon>Arthropoda</taxon>
        <taxon>Hexapoda</taxon>
        <taxon>Insecta</taxon>
        <taxon>Pterygota</taxon>
        <taxon>Neoptera</taxon>
        <taxon>Endopterygota</taxon>
        <taxon>Coleoptera</taxon>
        <taxon>Polyphaga</taxon>
        <taxon>Cucujiformia</taxon>
        <taxon>Curculionidae</taxon>
        <taxon>Dryophthorinae</taxon>
        <taxon>Sitophilus</taxon>
    </lineage>
</organism>
<keyword evidence="8" id="KW-0966">Cell projection</keyword>
<sequence length="686" mass="78882">MALNTASISSALTSTSLLVENRDICSALFNSWSFSPLIKHWAASSSLNPSGASGYAKCSSRRFSEAGPVLAFLSDVAPPNEFPNYPTFSQAGPTKILLINPNWGIDNDFFNQRQNVQIFVRYVIDELLVNPHHPNMVTLKIQFYFSCNLDNMEFVVELDRYNLRKKLSTLKDDICSTGKMADKEEIDKLYRKIVFYIILLSGLGNPMNIKVYEEGLVALKSILNENELKEFVASSNSFKVASLENYVKIVSGIRLFNKHCEKGGEGIENLPRLLKRALSVIKQKSEFTLLQVMEKVNILTTLVDQCYEMKSTNVKGIQLEFVPPKEWQSTFNIIYFKDLLIFLRQYELIIRKLIEEIDQIVSRMESIVKSMEKLLEKIHDTVYMRLAIPVVVVFPLFKELSDIWTRIQDQVVLLARFGHIMTNLEMYASQVHDEDSPESLFEESVSLTDAERLKLTAHQRITSNNPEVTIYSAESFRNMDILKLEYLGFCCWKLIKTKGALIPGNPSMGIARYKGKNFVFSTIEASEEFCKDPQLYINYVLDLAREKPELIDFLQLKEELERVYSIDHLVQSKTNLRMCEDKAVETEEQLEKYIDPSYKWNIWDYKREVLRLANLLSCKTVTAQTDKVISKLSVRNQTYFKIGRGMSTMKDEHTNVPTPSNYIYGLRGRKDDQQFIADLTLPIDNS</sequence>
<evidence type="ECO:0000256" key="6">
    <source>
        <dbReference type="ARBA" id="ARBA00023069"/>
    </source>
</evidence>
<keyword evidence="10" id="KW-1185">Reference proteome</keyword>
<dbReference type="GeneID" id="115883526"/>
<evidence type="ECO:0000256" key="4">
    <source>
        <dbReference type="ARBA" id="ARBA00022490"/>
    </source>
</evidence>
<keyword evidence="6" id="KW-0969">Cilium</keyword>
<dbReference type="RefSeq" id="XP_030757756.1">
    <property type="nucleotide sequence ID" value="XM_030901896.1"/>
</dbReference>
<keyword evidence="5" id="KW-0970">Cilium biogenesis/degradation</keyword>
<dbReference type="InterPro" id="IPR021897">
    <property type="entry name" value="FAP206"/>
</dbReference>
<dbReference type="OrthoDB" id="10251073at2759"/>
<evidence type="ECO:0000313" key="11">
    <source>
        <dbReference type="RefSeq" id="XP_030757756.1"/>
    </source>
</evidence>
<name>A0A6J2Y3B5_SITOR</name>
<dbReference type="GO" id="GO:0003356">
    <property type="term" value="P:regulation of cilium beat frequency"/>
    <property type="evidence" value="ECO:0007669"/>
    <property type="project" value="TreeGrafter"/>
</dbReference>
<dbReference type="PANTHER" id="PTHR21442:SF0">
    <property type="entry name" value="CILIA- AND FLAGELLA-ASSOCIATED PROTEIN 206"/>
    <property type="match status" value="1"/>
</dbReference>
<dbReference type="Proteomes" id="UP000504635">
    <property type="component" value="Unplaced"/>
</dbReference>
<dbReference type="PANTHER" id="PTHR21442">
    <property type="entry name" value="CILIA- AND FLAGELLA-ASSOCIATED PROTEIN 206"/>
    <property type="match status" value="1"/>
</dbReference>
<evidence type="ECO:0000256" key="7">
    <source>
        <dbReference type="ARBA" id="ARBA00023212"/>
    </source>
</evidence>
<evidence type="ECO:0000313" key="10">
    <source>
        <dbReference type="Proteomes" id="UP000504635"/>
    </source>
</evidence>
<keyword evidence="4" id="KW-0963">Cytoplasm</keyword>
<comment type="similarity">
    <text evidence="2">Belongs to the CFAP206 family.</text>
</comment>
<comment type="function">
    <text evidence="9">Essential for sperm motility and is involved in the regulation of the beating frequency of motile cilia on the epithelial cells of the respiratory tract. Required for the establishment of radial spokes in sperm flagella.</text>
</comment>
<evidence type="ECO:0000256" key="5">
    <source>
        <dbReference type="ARBA" id="ARBA00022794"/>
    </source>
</evidence>
<dbReference type="GO" id="GO:0036064">
    <property type="term" value="C:ciliary basal body"/>
    <property type="evidence" value="ECO:0007669"/>
    <property type="project" value="TreeGrafter"/>
</dbReference>
<accession>A0A6J2Y3B5</accession>
<dbReference type="GO" id="GO:0030030">
    <property type="term" value="P:cell projection organization"/>
    <property type="evidence" value="ECO:0007669"/>
    <property type="project" value="UniProtKB-KW"/>
</dbReference>
<dbReference type="KEGG" id="soy:115883526"/>